<name>A0ABX5HC66_ESCAL</name>
<dbReference type="SMART" id="SM00248">
    <property type="entry name" value="ANK"/>
    <property type="match status" value="3"/>
</dbReference>
<dbReference type="Proteomes" id="UP000240382">
    <property type="component" value="Unassembled WGS sequence"/>
</dbReference>
<dbReference type="EMBL" id="PYQT01000034">
    <property type="protein sequence ID" value="PSY39182.1"/>
    <property type="molecule type" value="Genomic_DNA"/>
</dbReference>
<dbReference type="RefSeq" id="WP_059229567.1">
    <property type="nucleotide sequence ID" value="NZ_BBVV01000043.1"/>
</dbReference>
<proteinExistence type="predicted"/>
<evidence type="ECO:0000256" key="2">
    <source>
        <dbReference type="ARBA" id="ARBA00023043"/>
    </source>
</evidence>
<keyword evidence="2 3" id="KW-0040">ANK repeat</keyword>
<gene>
    <name evidence="4" type="ORF">C7B09_21405</name>
</gene>
<feature type="repeat" description="ANK" evidence="3">
    <location>
        <begin position="35"/>
        <end position="67"/>
    </location>
</feature>
<evidence type="ECO:0000313" key="4">
    <source>
        <dbReference type="EMBL" id="PSY39182.1"/>
    </source>
</evidence>
<dbReference type="PANTHER" id="PTHR24171">
    <property type="entry name" value="ANKYRIN REPEAT DOMAIN-CONTAINING PROTEIN 39-RELATED"/>
    <property type="match status" value="1"/>
</dbReference>
<dbReference type="SUPFAM" id="SSF48403">
    <property type="entry name" value="Ankyrin repeat"/>
    <property type="match status" value="1"/>
</dbReference>
<protein>
    <submittedName>
        <fullName evidence="4">Ankyrin repeat domain-containing protein</fullName>
    </submittedName>
</protein>
<organism evidence="4 5">
    <name type="scientific">Escherichia albertii</name>
    <dbReference type="NCBI Taxonomy" id="208962"/>
    <lineage>
        <taxon>Bacteria</taxon>
        <taxon>Pseudomonadati</taxon>
        <taxon>Pseudomonadota</taxon>
        <taxon>Gammaproteobacteria</taxon>
        <taxon>Enterobacterales</taxon>
        <taxon>Enterobacteriaceae</taxon>
        <taxon>Escherichia</taxon>
    </lineage>
</organism>
<dbReference type="PROSITE" id="PS50297">
    <property type="entry name" value="ANK_REP_REGION"/>
    <property type="match status" value="2"/>
</dbReference>
<accession>A0ABX5HC66</accession>
<feature type="repeat" description="ANK" evidence="3">
    <location>
        <begin position="68"/>
        <end position="100"/>
    </location>
</feature>
<evidence type="ECO:0000256" key="1">
    <source>
        <dbReference type="ARBA" id="ARBA00022737"/>
    </source>
</evidence>
<dbReference type="InterPro" id="IPR002110">
    <property type="entry name" value="Ankyrin_rpt"/>
</dbReference>
<reference evidence="4 5" key="1">
    <citation type="submission" date="2018-03" db="EMBL/GenBank/DDBJ databases">
        <title>Whole Genome Sequencing of Escherichia coli isolates from wildlife.</title>
        <authorList>
            <person name="Whitehouse C.A."/>
            <person name="Lacher D.W."/>
            <person name="Mammel M.K."/>
            <person name="Barnaba T."/>
            <person name="Lorch J.M."/>
        </authorList>
    </citation>
    <scope>NUCLEOTIDE SEQUENCE [LARGE SCALE GENOMIC DNA]</scope>
    <source>
        <strain evidence="4 5">20507-2</strain>
    </source>
</reference>
<dbReference type="GeneID" id="89516274"/>
<sequence length="126" mass="13895">MKKLSADDILKRYREENLPEFSGVDLMFVNQLGIFGNAPIHIACVRGDIDEVNALINGGANINALGEFGNTPLHEVVGQGNIEMTRFLVALGCDLEVKNDFGDTPLDIAKINDRPDIIELLMLRNE</sequence>
<evidence type="ECO:0000256" key="3">
    <source>
        <dbReference type="PROSITE-ProRule" id="PRU00023"/>
    </source>
</evidence>
<keyword evidence="1" id="KW-0677">Repeat</keyword>
<comment type="caution">
    <text evidence="4">The sequence shown here is derived from an EMBL/GenBank/DDBJ whole genome shotgun (WGS) entry which is preliminary data.</text>
</comment>
<keyword evidence="5" id="KW-1185">Reference proteome</keyword>
<dbReference type="PROSITE" id="PS50088">
    <property type="entry name" value="ANK_REPEAT"/>
    <property type="match status" value="2"/>
</dbReference>
<dbReference type="Pfam" id="PF12796">
    <property type="entry name" value="Ank_2"/>
    <property type="match status" value="1"/>
</dbReference>
<dbReference type="Gene3D" id="1.25.40.20">
    <property type="entry name" value="Ankyrin repeat-containing domain"/>
    <property type="match status" value="1"/>
</dbReference>
<dbReference type="InterPro" id="IPR036770">
    <property type="entry name" value="Ankyrin_rpt-contain_sf"/>
</dbReference>
<evidence type="ECO:0000313" key="5">
    <source>
        <dbReference type="Proteomes" id="UP000240382"/>
    </source>
</evidence>